<feature type="disulfide bond" evidence="4">
    <location>
        <begin position="386"/>
        <end position="413"/>
    </location>
</feature>
<keyword evidence="2" id="KW-0677">Repeat</keyword>
<gene>
    <name evidence="8" type="ORF">EB796_004007</name>
</gene>
<dbReference type="SUPFAM" id="SSF57535">
    <property type="entry name" value="Complement control module/SCR domain"/>
    <property type="match status" value="5"/>
</dbReference>
<dbReference type="Pfam" id="PF00084">
    <property type="entry name" value="Sushi"/>
    <property type="match status" value="5"/>
</dbReference>
<evidence type="ECO:0000313" key="9">
    <source>
        <dbReference type="Proteomes" id="UP000593567"/>
    </source>
</evidence>
<feature type="signal peptide" evidence="5">
    <location>
        <begin position="1"/>
        <end position="24"/>
    </location>
</feature>
<feature type="domain" description="Sushi" evidence="6">
    <location>
        <begin position="167"/>
        <end position="225"/>
    </location>
</feature>
<organism evidence="8 9">
    <name type="scientific">Bugula neritina</name>
    <name type="common">Brown bryozoan</name>
    <name type="synonym">Sertularia neritina</name>
    <dbReference type="NCBI Taxonomy" id="10212"/>
    <lineage>
        <taxon>Eukaryota</taxon>
        <taxon>Metazoa</taxon>
        <taxon>Spiralia</taxon>
        <taxon>Lophotrochozoa</taxon>
        <taxon>Bryozoa</taxon>
        <taxon>Gymnolaemata</taxon>
        <taxon>Cheilostomatida</taxon>
        <taxon>Flustrina</taxon>
        <taxon>Buguloidea</taxon>
        <taxon>Bugulidae</taxon>
        <taxon>Bugula</taxon>
    </lineage>
</organism>
<sequence length="430" mass="47186">MARLANVFFCAAVTACLSILLTHATDHATQEMCAKRLAHGKRLGRRCIQYRLNDQPADEEVVVCPRKSHLIGSRVCKKACTQNSDCKGSKKKCVCDDVCGLTCLNPTFNTCERLRAPKYGSRLGKKLTVGSVMSFVCDTGYKLSGTAKRICQQDGTWSGSQPDCSPVDCGDPGHLWNGYIEGKKFTYSSVIKYMCFDGTKFDGLAMMATCEATGQWSFPLPRCMGSCTRPEILHAQLLLEEGRAAPISMDHGTSLTVQCSAGLVVSEPATPVCNNGTWSSLPICVQGGCDHRPKEISNGMALYRGTKYGDRVRYNCNAGYKLVGDTFLTCRNGRWEGTVPECKAVYCPHPGELTNGKVLLVGNIGKFEYRPYIRLPGQSEKIVYYCSTGYRLEGPSAATCINGMWSPDTRPKCVDNQHPMLPKTQELFTT</sequence>
<keyword evidence="9" id="KW-1185">Reference proteome</keyword>
<evidence type="ECO:0000259" key="6">
    <source>
        <dbReference type="PROSITE" id="PS50923"/>
    </source>
</evidence>
<dbReference type="PROSITE" id="PS51390">
    <property type="entry name" value="WAP"/>
    <property type="match status" value="1"/>
</dbReference>
<dbReference type="InterPro" id="IPR000436">
    <property type="entry name" value="Sushi_SCR_CCP_dom"/>
</dbReference>
<dbReference type="InterPro" id="IPR051277">
    <property type="entry name" value="SEZ6_CSMD_C4BPB_Regulators"/>
</dbReference>
<dbReference type="Proteomes" id="UP000593567">
    <property type="component" value="Unassembled WGS sequence"/>
</dbReference>
<dbReference type="PANTHER" id="PTHR45656">
    <property type="entry name" value="PROTEIN CBR-CLEC-78"/>
    <property type="match status" value="1"/>
</dbReference>
<evidence type="ECO:0008006" key="10">
    <source>
        <dbReference type="Google" id="ProtNLM"/>
    </source>
</evidence>
<evidence type="ECO:0000259" key="7">
    <source>
        <dbReference type="PROSITE" id="PS51390"/>
    </source>
</evidence>
<feature type="disulfide bond" evidence="4">
    <location>
        <begin position="137"/>
        <end position="164"/>
    </location>
</feature>
<keyword evidence="4" id="KW-0768">Sushi</keyword>
<evidence type="ECO:0000313" key="8">
    <source>
        <dbReference type="EMBL" id="KAF6037688.1"/>
    </source>
</evidence>
<accession>A0A7J7KJA9</accession>
<dbReference type="AlphaFoldDB" id="A0A7J7KJA9"/>
<reference evidence="8" key="1">
    <citation type="submission" date="2020-06" db="EMBL/GenBank/DDBJ databases">
        <title>Draft genome of Bugula neritina, a colonial animal packing powerful symbionts and potential medicines.</title>
        <authorList>
            <person name="Rayko M."/>
        </authorList>
    </citation>
    <scope>NUCLEOTIDE SEQUENCE [LARGE SCALE GENOMIC DNA]</scope>
    <source>
        <strain evidence="8">Kwan_BN1</strain>
    </source>
</reference>
<evidence type="ECO:0000256" key="4">
    <source>
        <dbReference type="PROSITE-ProRule" id="PRU00302"/>
    </source>
</evidence>
<comment type="caution">
    <text evidence="8">The sequence shown here is derived from an EMBL/GenBank/DDBJ whole genome shotgun (WGS) entry which is preliminary data.</text>
</comment>
<feature type="domain" description="Sushi" evidence="6">
    <location>
        <begin position="287"/>
        <end position="344"/>
    </location>
</feature>
<dbReference type="EMBL" id="VXIV02000531">
    <property type="protein sequence ID" value="KAF6037688.1"/>
    <property type="molecule type" value="Genomic_DNA"/>
</dbReference>
<dbReference type="InterPro" id="IPR035976">
    <property type="entry name" value="Sushi/SCR/CCP_sf"/>
</dbReference>
<dbReference type="CDD" id="cd00033">
    <property type="entry name" value="CCP"/>
    <property type="match status" value="4"/>
</dbReference>
<dbReference type="PROSITE" id="PS51257">
    <property type="entry name" value="PROKAR_LIPOPROTEIN"/>
    <property type="match status" value="1"/>
</dbReference>
<dbReference type="GO" id="GO:0030414">
    <property type="term" value="F:peptidase inhibitor activity"/>
    <property type="evidence" value="ECO:0007669"/>
    <property type="project" value="InterPro"/>
</dbReference>
<dbReference type="OrthoDB" id="9991441at2759"/>
<keyword evidence="3 4" id="KW-1015">Disulfide bond</keyword>
<evidence type="ECO:0000256" key="3">
    <source>
        <dbReference type="ARBA" id="ARBA00023157"/>
    </source>
</evidence>
<dbReference type="SMART" id="SM00032">
    <property type="entry name" value="CCP"/>
    <property type="match status" value="5"/>
</dbReference>
<evidence type="ECO:0000256" key="2">
    <source>
        <dbReference type="ARBA" id="ARBA00022737"/>
    </source>
</evidence>
<dbReference type="InterPro" id="IPR008197">
    <property type="entry name" value="WAP_dom"/>
</dbReference>
<dbReference type="Gene3D" id="2.10.70.10">
    <property type="entry name" value="Complement Module, domain 1"/>
    <property type="match status" value="5"/>
</dbReference>
<keyword evidence="1 5" id="KW-0732">Signal</keyword>
<dbReference type="PANTHER" id="PTHR45656:SF4">
    <property type="entry name" value="PROTEIN CBR-CLEC-78"/>
    <property type="match status" value="1"/>
</dbReference>
<dbReference type="GO" id="GO:0005576">
    <property type="term" value="C:extracellular region"/>
    <property type="evidence" value="ECO:0007669"/>
    <property type="project" value="InterPro"/>
</dbReference>
<dbReference type="PROSITE" id="PS50923">
    <property type="entry name" value="SUSHI"/>
    <property type="match status" value="4"/>
</dbReference>
<feature type="domain" description="WAP" evidence="7">
    <location>
        <begin position="58"/>
        <end position="107"/>
    </location>
</feature>
<comment type="caution">
    <text evidence="4">Lacks conserved residue(s) required for the propagation of feature annotation.</text>
</comment>
<evidence type="ECO:0000256" key="5">
    <source>
        <dbReference type="SAM" id="SignalP"/>
    </source>
</evidence>
<feature type="domain" description="Sushi" evidence="6">
    <location>
        <begin position="345"/>
        <end position="415"/>
    </location>
</feature>
<name>A0A7J7KJA9_BUGNE</name>
<protein>
    <recommendedName>
        <fullName evidence="10">SVEP1</fullName>
    </recommendedName>
</protein>
<evidence type="ECO:0000256" key="1">
    <source>
        <dbReference type="ARBA" id="ARBA00022729"/>
    </source>
</evidence>
<feature type="chain" id="PRO_5029881507" description="SVEP1" evidence="5">
    <location>
        <begin position="25"/>
        <end position="430"/>
    </location>
</feature>
<proteinExistence type="predicted"/>
<feature type="domain" description="Sushi" evidence="6">
    <location>
        <begin position="101"/>
        <end position="166"/>
    </location>
</feature>